<dbReference type="PANTHER" id="PTHR36364">
    <property type="entry name" value="OS03G0203000 PROTEIN"/>
    <property type="match status" value="1"/>
</dbReference>
<evidence type="ECO:0000313" key="2">
    <source>
        <dbReference type="EMBL" id="KAA8545775.1"/>
    </source>
</evidence>
<keyword evidence="3" id="KW-1185">Reference proteome</keyword>
<feature type="compositionally biased region" description="Basic and acidic residues" evidence="1">
    <location>
        <begin position="197"/>
        <end position="223"/>
    </location>
</feature>
<accession>A0A5J5BS10</accession>
<feature type="compositionally biased region" description="Polar residues" evidence="1">
    <location>
        <begin position="154"/>
        <end position="167"/>
    </location>
</feature>
<feature type="compositionally biased region" description="Basic and acidic residues" evidence="1">
    <location>
        <begin position="270"/>
        <end position="287"/>
    </location>
</feature>
<feature type="compositionally biased region" description="Basic and acidic residues" evidence="1">
    <location>
        <begin position="168"/>
        <end position="188"/>
    </location>
</feature>
<feature type="compositionally biased region" description="Basic and acidic residues" evidence="1">
    <location>
        <begin position="132"/>
        <end position="152"/>
    </location>
</feature>
<evidence type="ECO:0000313" key="3">
    <source>
        <dbReference type="Proteomes" id="UP000325577"/>
    </source>
</evidence>
<feature type="compositionally biased region" description="Basic and acidic residues" evidence="1">
    <location>
        <begin position="1"/>
        <end position="11"/>
    </location>
</feature>
<feature type="region of interest" description="Disordered" evidence="1">
    <location>
        <begin position="1"/>
        <end position="297"/>
    </location>
</feature>
<feature type="compositionally biased region" description="Basic and acidic residues" evidence="1">
    <location>
        <begin position="83"/>
        <end position="101"/>
    </location>
</feature>
<gene>
    <name evidence="2" type="ORF">F0562_020774</name>
</gene>
<name>A0A5J5BS10_9ASTE</name>
<feature type="compositionally biased region" description="Basic and acidic residues" evidence="1">
    <location>
        <begin position="231"/>
        <end position="263"/>
    </location>
</feature>
<evidence type="ECO:0008006" key="4">
    <source>
        <dbReference type="Google" id="ProtNLM"/>
    </source>
</evidence>
<dbReference type="PANTHER" id="PTHR36364:SF1">
    <property type="entry name" value="OS03G0203000 PROTEIN"/>
    <property type="match status" value="1"/>
</dbReference>
<organism evidence="2 3">
    <name type="scientific">Nyssa sinensis</name>
    <dbReference type="NCBI Taxonomy" id="561372"/>
    <lineage>
        <taxon>Eukaryota</taxon>
        <taxon>Viridiplantae</taxon>
        <taxon>Streptophyta</taxon>
        <taxon>Embryophyta</taxon>
        <taxon>Tracheophyta</taxon>
        <taxon>Spermatophyta</taxon>
        <taxon>Magnoliopsida</taxon>
        <taxon>eudicotyledons</taxon>
        <taxon>Gunneridae</taxon>
        <taxon>Pentapetalae</taxon>
        <taxon>asterids</taxon>
        <taxon>Cornales</taxon>
        <taxon>Nyssaceae</taxon>
        <taxon>Nyssa</taxon>
    </lineage>
</organism>
<evidence type="ECO:0000256" key="1">
    <source>
        <dbReference type="SAM" id="MobiDB-lite"/>
    </source>
</evidence>
<sequence length="332" mass="37739">MSRREGRESGSKRHRSRFDREPSPKRSSRDGKLVTERPSINVGLDTGDHSDRDQKHHRRLQDALPLEAPLAPNSKVETGATSKESEKKTSGHREGTKHSSDPTEIPRSSSYFQQHDERGNAGQVGRSFSRRAATERGWWRDSKDRHGERAADRTATSDTQQRNQKSQAQKDDDRVRRHDGFLEIEKDPQPPARKRPSFREKKIPPVDSENADKAGTEPVKPSHQDQPVVGNEKKEERGSQYPRHLDTSGKPFLGDKESNRGEAQRGSFPPRDRYASGRNYRGRDGFNGRRGYPPSGVRVEKWKHDMFDEANRSPTPKNEEDQIAKVEALLAS</sequence>
<proteinExistence type="predicted"/>
<dbReference type="EMBL" id="CM018033">
    <property type="protein sequence ID" value="KAA8545775.1"/>
    <property type="molecule type" value="Genomic_DNA"/>
</dbReference>
<protein>
    <recommendedName>
        <fullName evidence="4">Btz domain-containing protein</fullName>
    </recommendedName>
</protein>
<reference evidence="2 3" key="1">
    <citation type="submission" date="2019-09" db="EMBL/GenBank/DDBJ databases">
        <title>A chromosome-level genome assembly of the Chinese tupelo Nyssa sinensis.</title>
        <authorList>
            <person name="Yang X."/>
            <person name="Kang M."/>
            <person name="Yang Y."/>
            <person name="Xiong H."/>
            <person name="Wang M."/>
            <person name="Zhang Z."/>
            <person name="Wang Z."/>
            <person name="Wu H."/>
            <person name="Ma T."/>
            <person name="Liu J."/>
            <person name="Xi Z."/>
        </authorList>
    </citation>
    <scope>NUCLEOTIDE SEQUENCE [LARGE SCALE GENOMIC DNA]</scope>
    <source>
        <strain evidence="2">J267</strain>
        <tissue evidence="2">Leaf</tissue>
    </source>
</reference>
<dbReference type="OrthoDB" id="1920561at2759"/>
<dbReference type="Proteomes" id="UP000325577">
    <property type="component" value="Linkage Group LG10"/>
</dbReference>
<feature type="compositionally biased region" description="Basic and acidic residues" evidence="1">
    <location>
        <begin position="18"/>
        <end position="35"/>
    </location>
</feature>
<dbReference type="AlphaFoldDB" id="A0A5J5BS10"/>